<dbReference type="GO" id="GO:0008270">
    <property type="term" value="F:zinc ion binding"/>
    <property type="evidence" value="ECO:0007669"/>
    <property type="project" value="UniProtKB-UniRule"/>
</dbReference>
<evidence type="ECO:0000313" key="10">
    <source>
        <dbReference type="Proteomes" id="UP001163823"/>
    </source>
</evidence>
<reference evidence="9" key="1">
    <citation type="journal article" date="2023" name="Science">
        <title>Elucidation of the pathway for biosynthesis of saponin adjuvants from the soapbark tree.</title>
        <authorList>
            <person name="Reed J."/>
            <person name="Orme A."/>
            <person name="El-Demerdash A."/>
            <person name="Owen C."/>
            <person name="Martin L.B.B."/>
            <person name="Misra R.C."/>
            <person name="Kikuchi S."/>
            <person name="Rejzek M."/>
            <person name="Martin A.C."/>
            <person name="Harkess A."/>
            <person name="Leebens-Mack J."/>
            <person name="Louveau T."/>
            <person name="Stephenson M.J."/>
            <person name="Osbourn A."/>
        </authorList>
    </citation>
    <scope>NUCLEOTIDE SEQUENCE</scope>
    <source>
        <strain evidence="9">S10</strain>
    </source>
</reference>
<proteinExistence type="inferred from homology"/>
<feature type="region of interest" description="Disordered" evidence="7">
    <location>
        <begin position="520"/>
        <end position="544"/>
    </location>
</feature>
<dbReference type="PANTHER" id="PTHR31669">
    <property type="entry name" value="PROTEIN FAR1-RELATED SEQUENCE 10-RELATED"/>
    <property type="match status" value="1"/>
</dbReference>
<comment type="similarity">
    <text evidence="1 6">Belongs to the FHY3/FAR1 family.</text>
</comment>
<evidence type="ECO:0000256" key="2">
    <source>
        <dbReference type="ARBA" id="ARBA00022723"/>
    </source>
</evidence>
<dbReference type="GO" id="GO:0006355">
    <property type="term" value="P:regulation of DNA-templated transcription"/>
    <property type="evidence" value="ECO:0007669"/>
    <property type="project" value="UniProtKB-UniRule"/>
</dbReference>
<comment type="subcellular location">
    <subcellularLocation>
        <location evidence="6">Nucleus</location>
    </subcellularLocation>
</comment>
<feature type="domain" description="SWIM-type" evidence="8">
    <location>
        <begin position="232"/>
        <end position="268"/>
    </location>
</feature>
<dbReference type="AlphaFoldDB" id="A0AAD7LP62"/>
<organism evidence="9 10">
    <name type="scientific">Quillaja saponaria</name>
    <name type="common">Soap bark tree</name>
    <dbReference type="NCBI Taxonomy" id="32244"/>
    <lineage>
        <taxon>Eukaryota</taxon>
        <taxon>Viridiplantae</taxon>
        <taxon>Streptophyta</taxon>
        <taxon>Embryophyta</taxon>
        <taxon>Tracheophyta</taxon>
        <taxon>Spermatophyta</taxon>
        <taxon>Magnoliopsida</taxon>
        <taxon>eudicotyledons</taxon>
        <taxon>Gunneridae</taxon>
        <taxon>Pentapetalae</taxon>
        <taxon>rosids</taxon>
        <taxon>fabids</taxon>
        <taxon>Fabales</taxon>
        <taxon>Quillajaceae</taxon>
        <taxon>Quillaja</taxon>
    </lineage>
</organism>
<dbReference type="Proteomes" id="UP001163823">
    <property type="component" value="Chromosome 7"/>
</dbReference>
<dbReference type="GO" id="GO:0005634">
    <property type="term" value="C:nucleus"/>
    <property type="evidence" value="ECO:0007669"/>
    <property type="project" value="UniProtKB-SubCell"/>
</dbReference>
<evidence type="ECO:0000256" key="6">
    <source>
        <dbReference type="RuleBase" id="RU367018"/>
    </source>
</evidence>
<keyword evidence="3 5" id="KW-0863">Zinc-finger</keyword>
<evidence type="ECO:0000259" key="8">
    <source>
        <dbReference type="PROSITE" id="PS50966"/>
    </source>
</evidence>
<evidence type="ECO:0000256" key="1">
    <source>
        <dbReference type="ARBA" id="ARBA00005889"/>
    </source>
</evidence>
<dbReference type="EMBL" id="JARAOO010000007">
    <property type="protein sequence ID" value="KAJ7961779.1"/>
    <property type="molecule type" value="Genomic_DNA"/>
</dbReference>
<keyword evidence="4 6" id="KW-0862">Zinc</keyword>
<comment type="caution">
    <text evidence="9">The sequence shown here is derived from an EMBL/GenBank/DDBJ whole genome shotgun (WGS) entry which is preliminary data.</text>
</comment>
<dbReference type="SMART" id="SM00575">
    <property type="entry name" value="ZnF_PMZ"/>
    <property type="match status" value="1"/>
</dbReference>
<dbReference type="PROSITE" id="PS50966">
    <property type="entry name" value="ZF_SWIM"/>
    <property type="match status" value="1"/>
</dbReference>
<dbReference type="KEGG" id="qsa:O6P43_017085"/>
<gene>
    <name evidence="9" type="ORF">O6P43_017085</name>
</gene>
<dbReference type="Pfam" id="PF10551">
    <property type="entry name" value="MULE"/>
    <property type="match status" value="1"/>
</dbReference>
<sequence>MRTWLKAVGSQAPKVMITDQDNILKEAVADVFPDTRHCFCLWHILGKVPENLGYVINQNGDFMGKFSKCIFQSWSDEQFEKRWWKLISKFELKEDEWVQLLYKDRKNWIPTYMQDLFLAGMSTTERAGSITSYFDKYLLKETTFKEFIEGYKVFIAESYDMETEADFETRQQPSLISLSPFEKQMATVYTDSIFKKFQVEILGVVSCRLHKEREDVSSVIFQVDDFEERQKFLVAWNETELDVCCLCRSFEYRGILCRHAILVIQMSGLSSIPSHYILRRWTKDAKVSQTVGDITNVLPNRLQRFNDLCRRAITLSEVGSLSQDTYKVAFQALKKVYKHCVSVNDSARTVLEPNMSTFHGFLDVAEANHGSHMAKSTKKRKTYKKKPLSEPEKITVRTQDSFQQMEHMTSRAHNLDDCYIPQQDIPAVELGSRAPTFDGYYGAQQSLQGEGQLNSISLVRDGYYSNQQAIQGLGQLHPLRTRIPHYGMQQSMQGLLQGQHCFRAPVTHGFYDIQDNLEDMEQSVESSQNRSLAPKHLHDKSLAQ</sequence>
<dbReference type="InterPro" id="IPR031052">
    <property type="entry name" value="FHY3/FAR1"/>
</dbReference>
<dbReference type="PANTHER" id="PTHR31669:SF280">
    <property type="entry name" value="PROTEIN FAR1-RELATED SEQUENCE 2"/>
    <property type="match status" value="1"/>
</dbReference>
<name>A0AAD7LP62_QUISA</name>
<dbReference type="InterPro" id="IPR006564">
    <property type="entry name" value="Znf_PMZ"/>
</dbReference>
<keyword evidence="10" id="KW-1185">Reference proteome</keyword>
<accession>A0AAD7LP62</accession>
<evidence type="ECO:0000256" key="7">
    <source>
        <dbReference type="SAM" id="MobiDB-lite"/>
    </source>
</evidence>
<evidence type="ECO:0000256" key="5">
    <source>
        <dbReference type="PROSITE-ProRule" id="PRU00325"/>
    </source>
</evidence>
<dbReference type="InterPro" id="IPR018289">
    <property type="entry name" value="MULE_transposase_dom"/>
</dbReference>
<comment type="function">
    <text evidence="6">Putative transcription activator involved in regulating light control of development.</text>
</comment>
<protein>
    <recommendedName>
        <fullName evidence="6">Protein FAR1-RELATED SEQUENCE</fullName>
    </recommendedName>
</protein>
<keyword evidence="6" id="KW-0539">Nucleus</keyword>
<evidence type="ECO:0000256" key="3">
    <source>
        <dbReference type="ARBA" id="ARBA00022771"/>
    </source>
</evidence>
<dbReference type="Pfam" id="PF04434">
    <property type="entry name" value="SWIM"/>
    <property type="match status" value="1"/>
</dbReference>
<evidence type="ECO:0000256" key="4">
    <source>
        <dbReference type="ARBA" id="ARBA00022833"/>
    </source>
</evidence>
<dbReference type="InterPro" id="IPR007527">
    <property type="entry name" value="Znf_SWIM"/>
</dbReference>
<evidence type="ECO:0000313" key="9">
    <source>
        <dbReference type="EMBL" id="KAJ7961779.1"/>
    </source>
</evidence>
<keyword evidence="2 6" id="KW-0479">Metal-binding</keyword>